<keyword evidence="1" id="KW-1133">Transmembrane helix</keyword>
<reference evidence="2 3" key="1">
    <citation type="journal article" date="2015" name="Genome Biol. Evol.">
        <title>Characterization of Three Mycobacterium spp. with Potential Use in Bioremediation by Genome Sequencing and Comparative Genomics.</title>
        <authorList>
            <person name="Das S."/>
            <person name="Pettersson B.M."/>
            <person name="Behra P.R."/>
            <person name="Ramesh M."/>
            <person name="Dasgupta S."/>
            <person name="Bhattacharya A."/>
            <person name="Kirsebom L.A."/>
        </authorList>
    </citation>
    <scope>NUCLEOTIDE SEQUENCE [LARGE SCALE GENOMIC DNA]</scope>
    <source>
        <strain evidence="2 3">DSM 44219</strain>
    </source>
</reference>
<evidence type="ECO:0000313" key="3">
    <source>
        <dbReference type="Proteomes" id="UP000036176"/>
    </source>
</evidence>
<gene>
    <name evidence="2" type="ORF">MCHUDSM44219_01884</name>
</gene>
<comment type="caution">
    <text evidence="2">The sequence shown here is derived from an EMBL/GenBank/DDBJ whole genome shotgun (WGS) entry which is preliminary data.</text>
</comment>
<keyword evidence="1" id="KW-0472">Membrane</keyword>
<keyword evidence="3" id="KW-1185">Reference proteome</keyword>
<feature type="transmembrane region" description="Helical" evidence="1">
    <location>
        <begin position="37"/>
        <end position="55"/>
    </location>
</feature>
<proteinExistence type="predicted"/>
<evidence type="ECO:0000313" key="2">
    <source>
        <dbReference type="EMBL" id="KMO81531.1"/>
    </source>
</evidence>
<name>A0A0J6ZA77_MYCCU</name>
<keyword evidence="1" id="KW-0812">Transmembrane</keyword>
<organism evidence="2 3">
    <name type="scientific">Mycolicibacterium chubuense</name>
    <name type="common">Mycobacterium chubuense</name>
    <dbReference type="NCBI Taxonomy" id="1800"/>
    <lineage>
        <taxon>Bacteria</taxon>
        <taxon>Bacillati</taxon>
        <taxon>Actinomycetota</taxon>
        <taxon>Actinomycetes</taxon>
        <taxon>Mycobacteriales</taxon>
        <taxon>Mycobacteriaceae</taxon>
        <taxon>Mycolicibacterium</taxon>
    </lineage>
</organism>
<evidence type="ECO:0000256" key="1">
    <source>
        <dbReference type="SAM" id="Phobius"/>
    </source>
</evidence>
<sequence>MEHMTTAQEFSQDLGDAVTRPAGTVSIAGVPWPTYKVAALLTGLIVFAVVAMTTASAAPAVLSGAGVAAIVWLTAGMLGAPKD</sequence>
<dbReference type="AlphaFoldDB" id="A0A0J6ZA77"/>
<accession>A0A0J6ZA77</accession>
<dbReference type="Proteomes" id="UP000036176">
    <property type="component" value="Unassembled WGS sequence"/>
</dbReference>
<dbReference type="PATRIC" id="fig|1800.3.peg.1891"/>
<feature type="transmembrane region" description="Helical" evidence="1">
    <location>
        <begin position="61"/>
        <end position="80"/>
    </location>
</feature>
<protein>
    <submittedName>
        <fullName evidence="2">Uncharacterized protein</fullName>
    </submittedName>
</protein>
<dbReference type="EMBL" id="JYNX01000031">
    <property type="protein sequence ID" value="KMO81531.1"/>
    <property type="molecule type" value="Genomic_DNA"/>
</dbReference>